<accession>A0A6C0KTT8</accession>
<organism evidence="1">
    <name type="scientific">viral metagenome</name>
    <dbReference type="NCBI Taxonomy" id="1070528"/>
    <lineage>
        <taxon>unclassified sequences</taxon>
        <taxon>metagenomes</taxon>
        <taxon>organismal metagenomes</taxon>
    </lineage>
</organism>
<evidence type="ECO:0000313" key="1">
    <source>
        <dbReference type="EMBL" id="QHU20556.1"/>
    </source>
</evidence>
<proteinExistence type="predicted"/>
<sequence length="103" mass="11435">MPKKLTCEKCEEPMKAADRRKCYHCKGTGCNTCTTTVCCDCGVIMCKDCSGDGEPTCGCYGRCTKCGDDVNRGEHGWPCRICKQWLCSDCPNKKKCKECNPDE</sequence>
<dbReference type="EMBL" id="MN740969">
    <property type="protein sequence ID" value="QHU20556.1"/>
    <property type="molecule type" value="Genomic_DNA"/>
</dbReference>
<protein>
    <submittedName>
        <fullName evidence="1">Uncharacterized protein</fullName>
    </submittedName>
</protein>
<dbReference type="AlphaFoldDB" id="A0A6C0KTT8"/>
<reference evidence="1" key="1">
    <citation type="journal article" date="2020" name="Nature">
        <title>Giant virus diversity and host interactions through global metagenomics.</title>
        <authorList>
            <person name="Schulz F."/>
            <person name="Roux S."/>
            <person name="Paez-Espino D."/>
            <person name="Jungbluth S."/>
            <person name="Walsh D.A."/>
            <person name="Denef V.J."/>
            <person name="McMahon K.D."/>
            <person name="Konstantinidis K.T."/>
            <person name="Eloe-Fadrosh E.A."/>
            <person name="Kyrpides N.C."/>
            <person name="Woyke T."/>
        </authorList>
    </citation>
    <scope>NUCLEOTIDE SEQUENCE</scope>
    <source>
        <strain evidence="1">GVMAG-S-3300013093-109</strain>
    </source>
</reference>
<name>A0A6C0KTT8_9ZZZZ</name>